<evidence type="ECO:0000259" key="9">
    <source>
        <dbReference type="Pfam" id="PF07992"/>
    </source>
</evidence>
<name>A0A1T4LBS5_9LACT</name>
<organism evidence="10 11">
    <name type="scientific">Globicatella sulfidifaciens DSM 15739</name>
    <dbReference type="NCBI Taxonomy" id="1121925"/>
    <lineage>
        <taxon>Bacteria</taxon>
        <taxon>Bacillati</taxon>
        <taxon>Bacillota</taxon>
        <taxon>Bacilli</taxon>
        <taxon>Lactobacillales</taxon>
        <taxon>Aerococcaceae</taxon>
        <taxon>Globicatella</taxon>
    </lineage>
</organism>
<evidence type="ECO:0000256" key="1">
    <source>
        <dbReference type="ARBA" id="ARBA00005272"/>
    </source>
</evidence>
<keyword evidence="5" id="KW-0560">Oxidoreductase</keyword>
<evidence type="ECO:0000256" key="7">
    <source>
        <dbReference type="ARBA" id="ARBA00047599"/>
    </source>
</evidence>
<evidence type="ECO:0000256" key="8">
    <source>
        <dbReference type="SAM" id="Phobius"/>
    </source>
</evidence>
<protein>
    <recommendedName>
        <fullName evidence="2">NADH:ubiquinone reductase (non-electrogenic)</fullName>
        <ecNumber evidence="2">1.6.5.9</ecNumber>
    </recommendedName>
</protein>
<dbReference type="InterPro" id="IPR036188">
    <property type="entry name" value="FAD/NAD-bd_sf"/>
</dbReference>
<evidence type="ECO:0000313" key="11">
    <source>
        <dbReference type="Proteomes" id="UP000189941"/>
    </source>
</evidence>
<dbReference type="PANTHER" id="PTHR43706:SF47">
    <property type="entry name" value="EXTERNAL NADH-UBIQUINONE OXIDOREDUCTASE 1, MITOCHONDRIAL-RELATED"/>
    <property type="match status" value="1"/>
</dbReference>
<dbReference type="Proteomes" id="UP000189941">
    <property type="component" value="Unassembled WGS sequence"/>
</dbReference>
<dbReference type="PRINTS" id="PR00368">
    <property type="entry name" value="FADPNR"/>
</dbReference>
<accession>A0A1T4LBS5</accession>
<dbReference type="STRING" id="1121925.SAMN02746011_01033"/>
<evidence type="ECO:0000313" key="10">
    <source>
        <dbReference type="EMBL" id="SJZ52083.1"/>
    </source>
</evidence>
<dbReference type="PRINTS" id="PR00411">
    <property type="entry name" value="PNDRDTASEI"/>
</dbReference>
<proteinExistence type="inferred from homology"/>
<comment type="similarity">
    <text evidence="1">Belongs to the NADH dehydrogenase family.</text>
</comment>
<dbReference type="Pfam" id="PF07992">
    <property type="entry name" value="Pyr_redox_2"/>
    <property type="match status" value="1"/>
</dbReference>
<evidence type="ECO:0000256" key="5">
    <source>
        <dbReference type="ARBA" id="ARBA00023002"/>
    </source>
</evidence>
<dbReference type="SUPFAM" id="SSF51905">
    <property type="entry name" value="FAD/NAD(P)-binding domain"/>
    <property type="match status" value="2"/>
</dbReference>
<evidence type="ECO:0000256" key="3">
    <source>
        <dbReference type="ARBA" id="ARBA00022630"/>
    </source>
</evidence>
<dbReference type="RefSeq" id="WP_078755797.1">
    <property type="nucleotide sequence ID" value="NZ_FUWO01000007.1"/>
</dbReference>
<dbReference type="PANTHER" id="PTHR43706">
    <property type="entry name" value="NADH DEHYDROGENASE"/>
    <property type="match status" value="1"/>
</dbReference>
<dbReference type="EC" id="1.6.5.9" evidence="2"/>
<feature type="transmembrane region" description="Helical" evidence="8">
    <location>
        <begin position="552"/>
        <end position="581"/>
    </location>
</feature>
<keyword evidence="6" id="KW-0520">NAD</keyword>
<reference evidence="11" key="1">
    <citation type="submission" date="2017-02" db="EMBL/GenBank/DDBJ databases">
        <authorList>
            <person name="Varghese N."/>
            <person name="Submissions S."/>
        </authorList>
    </citation>
    <scope>NUCLEOTIDE SEQUENCE [LARGE SCALE GENOMIC DNA]</scope>
    <source>
        <strain evidence="11">DSM 15739</strain>
    </source>
</reference>
<sequence length="634" mass="71158">MAKEIVIVGAGYAGVAAAQQLGKTFKKDESINITLIDKHSYLTYMTELHEVAGGRVEPDAIKYDLRRLFKKYKKVDLVTDTIKSVNYDTKEVLGEQHTYKYDYLILAMGGEANTFGIEGVKEHGFTLWSIEAAERIRAHILNACYRAAREHDEEKRRALLSFLVCGAGFTGVEMVGELVDWVPRLAHDYKLNEDEFSIHLVEAAPTILNMVTETEQTKAQKYMEKVGVKISLGDGIVKVAEDHIQLASGKTIPTYTTIWTAGVQANTETAEFGIEKARAGRLVANQYMEAKDHENVYVVGDLVYYEEADKGNRPVPQIVQAAEQTGHTAALNVIAAIKGGEKHEFKGKYDGFMVSIGAKYGVAYLYDKYHMSGFFAMLLKHIINIKYFFDIRSLYNMVTYTQHEFFDIKDRRNIFGGFLSSKGNNLWMIPLRIFYGSMWLIEGLKKVFGLFGANSWFGDTTVFPFEWLQVADVASGASEAADATSAASDVAATAADASQAVFSLNYAYGEEPMLVFDKMPDWFASIMKFMMPNLEVALFMQKFMSVVELLIGLALIAGLFTWLVSAGTVVLVAMFCLSGMFYWVNMWFVPVAIALMNGSGHAFGLDYWVMPWLGKLFDKWLYGKPNHIYNDKFK</sequence>
<keyword evidence="11" id="KW-1185">Reference proteome</keyword>
<evidence type="ECO:0000256" key="4">
    <source>
        <dbReference type="ARBA" id="ARBA00022827"/>
    </source>
</evidence>
<feature type="domain" description="FAD/NAD(P)-binding" evidence="9">
    <location>
        <begin position="4"/>
        <end position="326"/>
    </location>
</feature>
<keyword evidence="4" id="KW-0274">FAD</keyword>
<evidence type="ECO:0000256" key="6">
    <source>
        <dbReference type="ARBA" id="ARBA00023027"/>
    </source>
</evidence>
<keyword evidence="8" id="KW-1133">Transmembrane helix</keyword>
<comment type="catalytic activity">
    <reaction evidence="7">
        <text>a quinone + NADH + H(+) = a quinol + NAD(+)</text>
        <dbReference type="Rhea" id="RHEA:46160"/>
        <dbReference type="ChEBI" id="CHEBI:15378"/>
        <dbReference type="ChEBI" id="CHEBI:24646"/>
        <dbReference type="ChEBI" id="CHEBI:57540"/>
        <dbReference type="ChEBI" id="CHEBI:57945"/>
        <dbReference type="ChEBI" id="CHEBI:132124"/>
        <dbReference type="EC" id="1.6.5.9"/>
    </reaction>
</comment>
<gene>
    <name evidence="10" type="ORF">SAMN02746011_01033</name>
</gene>
<dbReference type="GO" id="GO:0050136">
    <property type="term" value="F:NADH dehydrogenase (quinone) (non-electrogenic) activity"/>
    <property type="evidence" value="ECO:0007669"/>
    <property type="project" value="UniProtKB-EC"/>
</dbReference>
<feature type="transmembrane region" description="Helical" evidence="8">
    <location>
        <begin position="587"/>
        <end position="609"/>
    </location>
</feature>
<dbReference type="EMBL" id="FUWO01000007">
    <property type="protein sequence ID" value="SJZ52083.1"/>
    <property type="molecule type" value="Genomic_DNA"/>
</dbReference>
<keyword evidence="8" id="KW-0812">Transmembrane</keyword>
<keyword evidence="3" id="KW-0285">Flavoprotein</keyword>
<dbReference type="InterPro" id="IPR045024">
    <property type="entry name" value="NDH-2"/>
</dbReference>
<dbReference type="OrthoDB" id="9781621at2"/>
<dbReference type="InterPro" id="IPR023753">
    <property type="entry name" value="FAD/NAD-binding_dom"/>
</dbReference>
<keyword evidence="8" id="KW-0472">Membrane</keyword>
<dbReference type="AlphaFoldDB" id="A0A1T4LBS5"/>
<evidence type="ECO:0000256" key="2">
    <source>
        <dbReference type="ARBA" id="ARBA00012637"/>
    </source>
</evidence>
<dbReference type="Gene3D" id="3.50.50.100">
    <property type="match status" value="1"/>
</dbReference>